<dbReference type="EMBL" id="MRZV01000565">
    <property type="protein sequence ID" value="PIK47675.1"/>
    <property type="molecule type" value="Genomic_DNA"/>
</dbReference>
<keyword evidence="4" id="KW-1185">Reference proteome</keyword>
<dbReference type="PANTHER" id="PTHR47133:SF1">
    <property type="entry name" value="TALIN ROD DOMAIN-CONTAINING PROTEIN 1"/>
    <property type="match status" value="1"/>
</dbReference>
<dbReference type="Pfam" id="PF21896">
    <property type="entry name" value="Talin_IBS2B"/>
    <property type="match status" value="1"/>
</dbReference>
<dbReference type="InterPro" id="IPR042799">
    <property type="entry name" value="TLNRD1"/>
</dbReference>
<evidence type="ECO:0000313" key="2">
    <source>
        <dbReference type="EMBL" id="PIK47675.1"/>
    </source>
</evidence>
<dbReference type="GO" id="GO:0003779">
    <property type="term" value="F:actin binding"/>
    <property type="evidence" value="ECO:0007669"/>
    <property type="project" value="InterPro"/>
</dbReference>
<dbReference type="InterPro" id="IPR054082">
    <property type="entry name" value="Talin_IBS2B"/>
</dbReference>
<feature type="domain" description="Talin IBS2B" evidence="1">
    <location>
        <begin position="127"/>
        <end position="246"/>
    </location>
</feature>
<sequence length="340" mass="36903">MAAAPKPSFGPNSLAIVCEMSANKMQTIADLLLLTSDIRPVNTDGIASVRESYAKCKDNIVAKTKGLFIIARDVRAQLIAGKLKDVAHSLQELTSTVVNIIESCSHSAYLAAISESGCRQAIPGIVDKYKCQRAKFGIQHCCAKIQKVPLPELSSTLILDLSSDITKYLTVLTNASKLASEATKDQYEKEQYKLAIKCVTACTSALLVSLRQFQRIRDEKCRQRCVSFSKSLVQSCEALVTFASEPEHIGTPAKLTQVGKETQNMVLAGGMSVASSCIQLCQVVRYAIYDPCSIINSRKLTTCCSSIIDSSKLLNRSLQESGSRNVLPSSVSCPHLNQTL</sequence>
<reference evidence="3 4" key="1">
    <citation type="journal article" date="2017" name="PLoS Biol.">
        <title>The sea cucumber genome provides insights into morphological evolution and visceral regeneration.</title>
        <authorList>
            <person name="Zhang X."/>
            <person name="Sun L."/>
            <person name="Yuan J."/>
            <person name="Sun Y."/>
            <person name="Gao Y."/>
            <person name="Zhang L."/>
            <person name="Li S."/>
            <person name="Dai H."/>
            <person name="Hamel J.F."/>
            <person name="Liu C."/>
            <person name="Yu Y."/>
            <person name="Liu S."/>
            <person name="Lin W."/>
            <person name="Guo K."/>
            <person name="Jin S."/>
            <person name="Xu P."/>
            <person name="Storey K.B."/>
            <person name="Huan P."/>
            <person name="Zhang T."/>
            <person name="Zhou Y."/>
            <person name="Zhang J."/>
            <person name="Lin C."/>
            <person name="Li X."/>
            <person name="Xing L."/>
            <person name="Huo D."/>
            <person name="Sun M."/>
            <person name="Wang L."/>
            <person name="Mercier A."/>
            <person name="Li F."/>
            <person name="Yang H."/>
            <person name="Xiang J."/>
        </authorList>
    </citation>
    <scope>NUCLEOTIDE SEQUENCE [LARGE SCALE GENOMIC DNA]</scope>
    <source>
        <strain evidence="3">Shaxun</strain>
        <tissue evidence="3">Muscle</tissue>
    </source>
</reference>
<name>A0A2G8LLL9_STIJA</name>
<dbReference type="EMBL" id="MRZV01000039">
    <property type="protein sequence ID" value="PIK61157.1"/>
    <property type="molecule type" value="Genomic_DNA"/>
</dbReference>
<gene>
    <name evidence="3" type="ORF">BSL78_01884</name>
    <name evidence="2" type="ORF">BSL78_15449</name>
</gene>
<accession>A0A2G8LLL9</accession>
<protein>
    <submittedName>
        <fullName evidence="3">Putative mesoderm development candidate 1-like</fullName>
    </submittedName>
</protein>
<dbReference type="OrthoDB" id="10009851at2759"/>
<dbReference type="Proteomes" id="UP000230750">
    <property type="component" value="Unassembled WGS sequence"/>
</dbReference>
<evidence type="ECO:0000313" key="4">
    <source>
        <dbReference type="Proteomes" id="UP000230750"/>
    </source>
</evidence>
<evidence type="ECO:0000259" key="1">
    <source>
        <dbReference type="Pfam" id="PF21896"/>
    </source>
</evidence>
<dbReference type="PANTHER" id="PTHR47133">
    <property type="entry name" value="TALIN ROD DOMAIN-CONTAINING PROTEIN 1"/>
    <property type="match status" value="1"/>
</dbReference>
<dbReference type="Gene3D" id="1.20.120.230">
    <property type="entry name" value="Alpha-catenin/vinculin-like"/>
    <property type="match status" value="1"/>
</dbReference>
<dbReference type="AlphaFoldDB" id="A0A2G8LLL9"/>
<comment type="caution">
    <text evidence="3">The sequence shown here is derived from an EMBL/GenBank/DDBJ whole genome shotgun (WGS) entry which is preliminary data.</text>
</comment>
<dbReference type="Gene3D" id="1.20.1420.10">
    <property type="entry name" value="Talin, central domain"/>
    <property type="match status" value="1"/>
</dbReference>
<dbReference type="STRING" id="307972.A0A2G8LLL9"/>
<organism evidence="3 4">
    <name type="scientific">Stichopus japonicus</name>
    <name type="common">Sea cucumber</name>
    <dbReference type="NCBI Taxonomy" id="307972"/>
    <lineage>
        <taxon>Eukaryota</taxon>
        <taxon>Metazoa</taxon>
        <taxon>Echinodermata</taxon>
        <taxon>Eleutherozoa</taxon>
        <taxon>Echinozoa</taxon>
        <taxon>Holothuroidea</taxon>
        <taxon>Aspidochirotacea</taxon>
        <taxon>Aspidochirotida</taxon>
        <taxon>Stichopodidae</taxon>
        <taxon>Apostichopus</taxon>
    </lineage>
</organism>
<proteinExistence type="predicted"/>
<evidence type="ECO:0000313" key="3">
    <source>
        <dbReference type="EMBL" id="PIK61157.1"/>
    </source>
</evidence>